<keyword evidence="6" id="KW-0004">4Fe-4S</keyword>
<dbReference type="CDD" id="cd00056">
    <property type="entry name" value="ENDO3c"/>
    <property type="match status" value="1"/>
</dbReference>
<dbReference type="GO" id="GO:0000701">
    <property type="term" value="F:purine-specific mismatch base pair DNA N-glycosylase activity"/>
    <property type="evidence" value="ECO:0007669"/>
    <property type="project" value="UniProtKB-EC"/>
</dbReference>
<evidence type="ECO:0000256" key="14">
    <source>
        <dbReference type="RuleBase" id="RU365096"/>
    </source>
</evidence>
<evidence type="ECO:0000256" key="2">
    <source>
        <dbReference type="ARBA" id="ARBA00002933"/>
    </source>
</evidence>
<dbReference type="PANTHER" id="PTHR42944">
    <property type="entry name" value="ADENINE DNA GLYCOSYLASE"/>
    <property type="match status" value="1"/>
</dbReference>
<dbReference type="NCBIfam" id="TIGR01084">
    <property type="entry name" value="mutY"/>
    <property type="match status" value="1"/>
</dbReference>
<dbReference type="Proteomes" id="UP000294581">
    <property type="component" value="Unassembled WGS sequence"/>
</dbReference>
<keyword evidence="11" id="KW-0411">Iron-sulfur</keyword>
<dbReference type="Gene3D" id="1.10.340.30">
    <property type="entry name" value="Hypothetical protein, domain 2"/>
    <property type="match status" value="1"/>
</dbReference>
<dbReference type="InterPro" id="IPR004036">
    <property type="entry name" value="Endonuclease-III-like_CS2"/>
</dbReference>
<evidence type="ECO:0000256" key="6">
    <source>
        <dbReference type="ARBA" id="ARBA00022485"/>
    </source>
</evidence>
<evidence type="ECO:0000313" key="16">
    <source>
        <dbReference type="EMBL" id="TDY44525.1"/>
    </source>
</evidence>
<dbReference type="Pfam" id="PF10576">
    <property type="entry name" value="EndIII_4Fe-2S"/>
    <property type="match status" value="1"/>
</dbReference>
<dbReference type="InterPro" id="IPR005760">
    <property type="entry name" value="A/G_AdeGlyc_MutY"/>
</dbReference>
<dbReference type="OrthoDB" id="9802365at2"/>
<evidence type="ECO:0000256" key="11">
    <source>
        <dbReference type="ARBA" id="ARBA00023014"/>
    </source>
</evidence>
<gene>
    <name evidence="16" type="ORF">C7445_10923</name>
</gene>
<evidence type="ECO:0000256" key="7">
    <source>
        <dbReference type="ARBA" id="ARBA00022723"/>
    </source>
</evidence>
<comment type="caution">
    <text evidence="16">The sequence shown here is derived from an EMBL/GenBank/DDBJ whole genome shotgun (WGS) entry which is preliminary data.</text>
</comment>
<name>A0A4R8LK53_9BACL</name>
<sequence length="382" mass="42873">MRSRESLTDFAHTLVAWYRVNARKLPWRETTDPYRILVSETMLQQTRVETVIPYYHRFLEAYPDATALADAAEDDVMKLWEGLGYYRRARNLHRAMQVVRDSYGGTIPDDAEAVRALPGVGPYTAGAVMSIAFNRPQAAVDGNVLRVMARYLGIFDPIDLPTTKRTISSAVDRAIHQAEPRLFTQALMELGALVCVPRRPRCDACPVAHGCLGRQSGRAAELPTKTPKKARRKRTIVALWIERDGALLVERRSDDGLLAGMWQLPMTELPDDPPYSEGELFLAARRRLHKLAIGNTIEADVLSVADQPAVDFLAIAEARHVFTHLEWRVVVLRPIGYHQVHIASDHGGAAWVPIGELSKLVWPKVYQTLLSQLLNSLPVHRL</sequence>
<evidence type="ECO:0000256" key="3">
    <source>
        <dbReference type="ARBA" id="ARBA00008343"/>
    </source>
</evidence>
<comment type="similarity">
    <text evidence="3 14">Belongs to the Nth/MutY family.</text>
</comment>
<keyword evidence="7" id="KW-0479">Metal-binding</keyword>
<keyword evidence="10 14" id="KW-0408">Iron</keyword>
<dbReference type="GO" id="GO:0006284">
    <property type="term" value="P:base-excision repair"/>
    <property type="evidence" value="ECO:0007669"/>
    <property type="project" value="UniProtKB-UniRule"/>
</dbReference>
<dbReference type="Pfam" id="PF00633">
    <property type="entry name" value="HHH"/>
    <property type="match status" value="1"/>
</dbReference>
<dbReference type="SMART" id="SM00478">
    <property type="entry name" value="ENDO3c"/>
    <property type="match status" value="1"/>
</dbReference>
<dbReference type="GO" id="GO:0046872">
    <property type="term" value="F:metal ion binding"/>
    <property type="evidence" value="ECO:0007669"/>
    <property type="project" value="UniProtKB-UniRule"/>
</dbReference>
<dbReference type="GO" id="GO:0051539">
    <property type="term" value="F:4 iron, 4 sulfur cluster binding"/>
    <property type="evidence" value="ECO:0007669"/>
    <property type="project" value="UniProtKB-UniRule"/>
</dbReference>
<keyword evidence="17" id="KW-1185">Reference proteome</keyword>
<evidence type="ECO:0000256" key="8">
    <source>
        <dbReference type="ARBA" id="ARBA00022763"/>
    </source>
</evidence>
<evidence type="ECO:0000256" key="9">
    <source>
        <dbReference type="ARBA" id="ARBA00022801"/>
    </source>
</evidence>
<evidence type="ECO:0000259" key="15">
    <source>
        <dbReference type="SMART" id="SM00478"/>
    </source>
</evidence>
<feature type="domain" description="HhH-GPD" evidence="15">
    <location>
        <begin position="42"/>
        <end position="193"/>
    </location>
</feature>
<dbReference type="Pfam" id="PF14815">
    <property type="entry name" value="NUDIX_4"/>
    <property type="match status" value="1"/>
</dbReference>
<comment type="cofactor">
    <cofactor evidence="14">
        <name>[4Fe-4S] cluster</name>
        <dbReference type="ChEBI" id="CHEBI:49883"/>
    </cofactor>
    <text evidence="14">Binds 1 [4Fe-4S] cluster.</text>
</comment>
<dbReference type="GO" id="GO:0032357">
    <property type="term" value="F:oxidized purine DNA binding"/>
    <property type="evidence" value="ECO:0007669"/>
    <property type="project" value="TreeGrafter"/>
</dbReference>
<evidence type="ECO:0000256" key="10">
    <source>
        <dbReference type="ARBA" id="ARBA00023004"/>
    </source>
</evidence>
<keyword evidence="8 14" id="KW-0227">DNA damage</keyword>
<dbReference type="InterPro" id="IPR003651">
    <property type="entry name" value="Endonuclease3_FeS-loop_motif"/>
</dbReference>
<dbReference type="SMART" id="SM00525">
    <property type="entry name" value="FES"/>
    <property type="match status" value="1"/>
</dbReference>
<reference evidence="16 17" key="1">
    <citation type="submission" date="2019-03" db="EMBL/GenBank/DDBJ databases">
        <title>Genomic Encyclopedia of Type Strains, Phase IV (KMG-IV): sequencing the most valuable type-strain genomes for metagenomic binning, comparative biology and taxonomic classification.</title>
        <authorList>
            <person name="Goeker M."/>
        </authorList>
    </citation>
    <scope>NUCLEOTIDE SEQUENCE [LARGE SCALE GENOMIC DNA]</scope>
    <source>
        <strain evidence="16 17">DSM 17974</strain>
    </source>
</reference>
<evidence type="ECO:0000256" key="13">
    <source>
        <dbReference type="ARBA" id="ARBA00023295"/>
    </source>
</evidence>
<dbReference type="InterPro" id="IPR044298">
    <property type="entry name" value="MIG/MutY"/>
</dbReference>
<keyword evidence="12" id="KW-0234">DNA repair</keyword>
<dbReference type="InterPro" id="IPR003265">
    <property type="entry name" value="HhH-GPD_domain"/>
</dbReference>
<comment type="catalytic activity">
    <reaction evidence="1 14">
        <text>Hydrolyzes free adenine bases from 7,8-dihydro-8-oxoguanine:adenine mismatched double-stranded DNA, leaving an apurinic site.</text>
        <dbReference type="EC" id="3.2.2.31"/>
    </reaction>
</comment>
<evidence type="ECO:0000256" key="5">
    <source>
        <dbReference type="ARBA" id="ARBA00022023"/>
    </source>
</evidence>
<evidence type="ECO:0000256" key="12">
    <source>
        <dbReference type="ARBA" id="ARBA00023204"/>
    </source>
</evidence>
<dbReference type="SUPFAM" id="SSF55811">
    <property type="entry name" value="Nudix"/>
    <property type="match status" value="1"/>
</dbReference>
<dbReference type="InterPro" id="IPR015797">
    <property type="entry name" value="NUDIX_hydrolase-like_dom_sf"/>
</dbReference>
<dbReference type="InterPro" id="IPR000445">
    <property type="entry name" value="HhH_motif"/>
</dbReference>
<dbReference type="FunFam" id="1.10.340.30:FF:000002">
    <property type="entry name" value="Adenine DNA glycosylase"/>
    <property type="match status" value="1"/>
</dbReference>
<dbReference type="EC" id="3.2.2.31" evidence="4 14"/>
<dbReference type="GO" id="GO:0035485">
    <property type="term" value="F:adenine/guanine mispair binding"/>
    <property type="evidence" value="ECO:0007669"/>
    <property type="project" value="TreeGrafter"/>
</dbReference>
<keyword evidence="13 14" id="KW-0326">Glycosidase</keyword>
<evidence type="ECO:0000256" key="4">
    <source>
        <dbReference type="ARBA" id="ARBA00012045"/>
    </source>
</evidence>
<dbReference type="Gene3D" id="3.90.79.10">
    <property type="entry name" value="Nucleoside Triphosphate Pyrophosphohydrolase"/>
    <property type="match status" value="1"/>
</dbReference>
<dbReference type="InterPro" id="IPR011257">
    <property type="entry name" value="DNA_glycosylase"/>
</dbReference>
<dbReference type="GO" id="GO:0006298">
    <property type="term" value="P:mismatch repair"/>
    <property type="evidence" value="ECO:0007669"/>
    <property type="project" value="TreeGrafter"/>
</dbReference>
<dbReference type="EMBL" id="SORF01000009">
    <property type="protein sequence ID" value="TDY44525.1"/>
    <property type="molecule type" value="Genomic_DNA"/>
</dbReference>
<dbReference type="Gene3D" id="1.10.1670.10">
    <property type="entry name" value="Helix-hairpin-Helix base-excision DNA repair enzymes (C-terminal)"/>
    <property type="match status" value="1"/>
</dbReference>
<keyword evidence="9" id="KW-0378">Hydrolase</keyword>
<organism evidence="16 17">
    <name type="scientific">Alicyclobacillus sacchari</name>
    <dbReference type="NCBI Taxonomy" id="392010"/>
    <lineage>
        <taxon>Bacteria</taxon>
        <taxon>Bacillati</taxon>
        <taxon>Bacillota</taxon>
        <taxon>Bacilli</taxon>
        <taxon>Bacillales</taxon>
        <taxon>Alicyclobacillaceae</taxon>
        <taxon>Alicyclobacillus</taxon>
    </lineage>
</organism>
<dbReference type="InterPro" id="IPR004035">
    <property type="entry name" value="Endouclease-III_FeS-bd_BS"/>
</dbReference>
<accession>A0A4R8LK53</accession>
<evidence type="ECO:0000256" key="1">
    <source>
        <dbReference type="ARBA" id="ARBA00000843"/>
    </source>
</evidence>
<proteinExistence type="inferred from homology"/>
<dbReference type="PROSITE" id="PS00764">
    <property type="entry name" value="ENDONUCLEASE_III_1"/>
    <property type="match status" value="1"/>
</dbReference>
<dbReference type="InterPro" id="IPR029119">
    <property type="entry name" value="MutY_C"/>
</dbReference>
<dbReference type="InterPro" id="IPR023170">
    <property type="entry name" value="HhH_base_excis_C"/>
</dbReference>
<dbReference type="AlphaFoldDB" id="A0A4R8LK53"/>
<protein>
    <recommendedName>
        <fullName evidence="5 14">Adenine DNA glycosylase</fullName>
        <ecNumber evidence="4 14">3.2.2.31</ecNumber>
    </recommendedName>
</protein>
<dbReference type="RefSeq" id="WP_134159891.1">
    <property type="nucleotide sequence ID" value="NZ_SORF01000009.1"/>
</dbReference>
<dbReference type="SUPFAM" id="SSF48150">
    <property type="entry name" value="DNA-glycosylase"/>
    <property type="match status" value="1"/>
</dbReference>
<dbReference type="PANTHER" id="PTHR42944:SF1">
    <property type="entry name" value="ADENINE DNA GLYCOSYLASE"/>
    <property type="match status" value="1"/>
</dbReference>
<comment type="function">
    <text evidence="2">Adenine glycosylase active on G-A mispairs. MutY also corrects error-prone DNA synthesis past GO lesions which are due to the oxidatively damaged form of guanine: 7,8-dihydro-8-oxoguanine (8-oxo-dGTP).</text>
</comment>
<dbReference type="PROSITE" id="PS01155">
    <property type="entry name" value="ENDONUCLEASE_III_2"/>
    <property type="match status" value="1"/>
</dbReference>
<dbReference type="GO" id="GO:0034039">
    <property type="term" value="F:8-oxo-7,8-dihydroguanine DNA N-glycosylase activity"/>
    <property type="evidence" value="ECO:0007669"/>
    <property type="project" value="TreeGrafter"/>
</dbReference>
<dbReference type="Pfam" id="PF00730">
    <property type="entry name" value="HhH-GPD"/>
    <property type="match status" value="1"/>
</dbReference>
<evidence type="ECO:0000313" key="17">
    <source>
        <dbReference type="Proteomes" id="UP000294581"/>
    </source>
</evidence>
<dbReference type="CDD" id="cd03431">
    <property type="entry name" value="NUDIX_DNA_Glycosylase_C-MutY"/>
    <property type="match status" value="1"/>
</dbReference>